<dbReference type="Proteomes" id="UP000184383">
    <property type="component" value="Unassembled WGS sequence"/>
</dbReference>
<dbReference type="OrthoDB" id="3225429at2759"/>
<dbReference type="AlphaFoldDB" id="A0A1L9RN22"/>
<evidence type="ECO:0000256" key="8">
    <source>
        <dbReference type="ARBA" id="ARBA00023157"/>
    </source>
</evidence>
<accession>A0A1L9RN22</accession>
<dbReference type="PROSITE" id="PS00931">
    <property type="entry name" value="CUTINASE_2"/>
    <property type="match status" value="1"/>
</dbReference>
<comment type="catalytic activity">
    <reaction evidence="9 12">
        <text>cutin + H2O = cutin monomers.</text>
        <dbReference type="EC" id="3.1.1.74"/>
    </reaction>
</comment>
<evidence type="ECO:0000256" key="5">
    <source>
        <dbReference type="ARBA" id="ARBA00022525"/>
    </source>
</evidence>
<comment type="similarity">
    <text evidence="2 12">Belongs to the cutinase family.</text>
</comment>
<dbReference type="EMBL" id="KV878212">
    <property type="protein sequence ID" value="OJJ36227.1"/>
    <property type="molecule type" value="Genomic_DNA"/>
</dbReference>
<dbReference type="PANTHER" id="PTHR48250:SF3">
    <property type="entry name" value="CUTINASE 1-RELATED"/>
    <property type="match status" value="1"/>
</dbReference>
<feature type="active site" description="Nucleophile" evidence="10">
    <location>
        <position position="117"/>
    </location>
</feature>
<sequence length="203" mass="21116">LAGLAAASPVSLQDRQTLDGNELRSESCKPITFIFARGSTETGYLGLSTGPALCDALKLANIGQVACQGVAPAYTADLVSNLLPQGTTQAAINEATTLFELAVSKCPDTQIVAGGYSQGAAVMHGSISKLSDSVKEKIKGVVLFGDTRNKQDGGRIPNFSTDKTKIYCALGDLVCEGTLVITAAHFTYVADVPNASIFLQSKV</sequence>
<evidence type="ECO:0000256" key="9">
    <source>
        <dbReference type="ARBA" id="ARBA00034045"/>
    </source>
</evidence>
<gene>
    <name evidence="13" type="ORF">ASPWEDRAFT_77488</name>
</gene>
<dbReference type="InterPro" id="IPR043580">
    <property type="entry name" value="CUTINASE_1"/>
</dbReference>
<proteinExistence type="inferred from homology"/>
<dbReference type="VEuPathDB" id="FungiDB:ASPWEDRAFT_77488"/>
<dbReference type="InterPro" id="IPR043579">
    <property type="entry name" value="CUTINASE_2"/>
</dbReference>
<keyword evidence="4 12" id="KW-0719">Serine esterase</keyword>
<evidence type="ECO:0000256" key="7">
    <source>
        <dbReference type="ARBA" id="ARBA00022801"/>
    </source>
</evidence>
<dbReference type="Gene3D" id="3.40.50.1820">
    <property type="entry name" value="alpha/beta hydrolase"/>
    <property type="match status" value="1"/>
</dbReference>
<evidence type="ECO:0000256" key="11">
    <source>
        <dbReference type="PIRSR" id="PIRSR611150-2"/>
    </source>
</evidence>
<keyword evidence="14" id="KW-1185">Reference proteome</keyword>
<dbReference type="FunFam" id="3.40.50.1820:FF:000235">
    <property type="entry name" value="Cutinase 1"/>
    <property type="match status" value="1"/>
</dbReference>
<keyword evidence="6" id="KW-0732">Signal</keyword>
<evidence type="ECO:0000313" key="13">
    <source>
        <dbReference type="EMBL" id="OJJ36227.1"/>
    </source>
</evidence>
<dbReference type="Pfam" id="PF01083">
    <property type="entry name" value="Cutinase"/>
    <property type="match status" value="1"/>
</dbReference>
<feature type="non-terminal residue" evidence="13">
    <location>
        <position position="203"/>
    </location>
</feature>
<dbReference type="GeneID" id="63755395"/>
<dbReference type="InterPro" id="IPR011150">
    <property type="entry name" value="Cutinase_monf"/>
</dbReference>
<dbReference type="GO" id="GO:0016052">
    <property type="term" value="P:carbohydrate catabolic process"/>
    <property type="evidence" value="ECO:0007669"/>
    <property type="project" value="TreeGrafter"/>
</dbReference>
<comment type="function">
    <text evidence="12">Catalyzes the hydrolysis of complex carboxylic polyesters found in the cell wall of plants. Degrades cutin, a macromolecule that forms the structure of the plant cuticle.</text>
</comment>
<name>A0A1L9RN22_ASPWE</name>
<dbReference type="GO" id="GO:0050525">
    <property type="term" value="F:cutinase activity"/>
    <property type="evidence" value="ECO:0007669"/>
    <property type="project" value="UniProtKB-UniRule"/>
</dbReference>
<dbReference type="SUPFAM" id="SSF53474">
    <property type="entry name" value="alpha/beta-Hydrolases"/>
    <property type="match status" value="1"/>
</dbReference>
<reference evidence="14" key="1">
    <citation type="journal article" date="2017" name="Genome Biol.">
        <title>Comparative genomics reveals high biological diversity and specific adaptations in the industrially and medically important fungal genus Aspergillus.</title>
        <authorList>
            <person name="de Vries R.P."/>
            <person name="Riley R."/>
            <person name="Wiebenga A."/>
            <person name="Aguilar-Osorio G."/>
            <person name="Amillis S."/>
            <person name="Uchima C.A."/>
            <person name="Anderluh G."/>
            <person name="Asadollahi M."/>
            <person name="Askin M."/>
            <person name="Barry K."/>
            <person name="Battaglia E."/>
            <person name="Bayram O."/>
            <person name="Benocci T."/>
            <person name="Braus-Stromeyer S.A."/>
            <person name="Caldana C."/>
            <person name="Canovas D."/>
            <person name="Cerqueira G.C."/>
            <person name="Chen F."/>
            <person name="Chen W."/>
            <person name="Choi C."/>
            <person name="Clum A."/>
            <person name="Dos Santos R.A."/>
            <person name="Damasio A.R."/>
            <person name="Diallinas G."/>
            <person name="Emri T."/>
            <person name="Fekete E."/>
            <person name="Flipphi M."/>
            <person name="Freyberg S."/>
            <person name="Gallo A."/>
            <person name="Gournas C."/>
            <person name="Habgood R."/>
            <person name="Hainaut M."/>
            <person name="Harispe M.L."/>
            <person name="Henrissat B."/>
            <person name="Hilden K.S."/>
            <person name="Hope R."/>
            <person name="Hossain A."/>
            <person name="Karabika E."/>
            <person name="Karaffa L."/>
            <person name="Karanyi Z."/>
            <person name="Krasevec N."/>
            <person name="Kuo A."/>
            <person name="Kusch H."/>
            <person name="LaButti K."/>
            <person name="Lagendijk E.L."/>
            <person name="Lapidus A."/>
            <person name="Levasseur A."/>
            <person name="Lindquist E."/>
            <person name="Lipzen A."/>
            <person name="Logrieco A.F."/>
            <person name="MacCabe A."/>
            <person name="Maekelae M.R."/>
            <person name="Malavazi I."/>
            <person name="Melin P."/>
            <person name="Meyer V."/>
            <person name="Mielnichuk N."/>
            <person name="Miskei M."/>
            <person name="Molnar A.P."/>
            <person name="Mule G."/>
            <person name="Ngan C.Y."/>
            <person name="Orejas M."/>
            <person name="Orosz E."/>
            <person name="Ouedraogo J.P."/>
            <person name="Overkamp K.M."/>
            <person name="Park H.-S."/>
            <person name="Perrone G."/>
            <person name="Piumi F."/>
            <person name="Punt P.J."/>
            <person name="Ram A.F."/>
            <person name="Ramon A."/>
            <person name="Rauscher S."/>
            <person name="Record E."/>
            <person name="Riano-Pachon D.M."/>
            <person name="Robert V."/>
            <person name="Roehrig J."/>
            <person name="Ruller R."/>
            <person name="Salamov A."/>
            <person name="Salih N.S."/>
            <person name="Samson R.A."/>
            <person name="Sandor E."/>
            <person name="Sanguinetti M."/>
            <person name="Schuetze T."/>
            <person name="Sepcic K."/>
            <person name="Shelest E."/>
            <person name="Sherlock G."/>
            <person name="Sophianopoulou V."/>
            <person name="Squina F.M."/>
            <person name="Sun H."/>
            <person name="Susca A."/>
            <person name="Todd R.B."/>
            <person name="Tsang A."/>
            <person name="Unkles S.E."/>
            <person name="van de Wiele N."/>
            <person name="van Rossen-Uffink D."/>
            <person name="Oliveira J.V."/>
            <person name="Vesth T.C."/>
            <person name="Visser J."/>
            <person name="Yu J.-H."/>
            <person name="Zhou M."/>
            <person name="Andersen M.R."/>
            <person name="Archer D.B."/>
            <person name="Baker S.E."/>
            <person name="Benoit I."/>
            <person name="Brakhage A.A."/>
            <person name="Braus G.H."/>
            <person name="Fischer R."/>
            <person name="Frisvad J.C."/>
            <person name="Goldman G.H."/>
            <person name="Houbraken J."/>
            <person name="Oakley B."/>
            <person name="Pocsi I."/>
            <person name="Scazzocchio C."/>
            <person name="Seiboth B."/>
            <person name="vanKuyk P.A."/>
            <person name="Wortman J."/>
            <person name="Dyer P.S."/>
            <person name="Grigoriev I.V."/>
        </authorList>
    </citation>
    <scope>NUCLEOTIDE SEQUENCE [LARGE SCALE GENOMIC DNA]</scope>
    <source>
        <strain evidence="14">DTO 134E9</strain>
    </source>
</reference>
<feature type="disulfide bond" evidence="11">
    <location>
        <begin position="168"/>
        <end position="175"/>
    </location>
</feature>
<dbReference type="SMART" id="SM01110">
    <property type="entry name" value="Cutinase"/>
    <property type="match status" value="1"/>
</dbReference>
<feature type="non-terminal residue" evidence="13">
    <location>
        <position position="1"/>
    </location>
</feature>
<dbReference type="EC" id="3.1.1.74" evidence="3 12"/>
<evidence type="ECO:0000313" key="14">
    <source>
        <dbReference type="Proteomes" id="UP000184383"/>
    </source>
</evidence>
<dbReference type="PROSITE" id="PS00155">
    <property type="entry name" value="CUTINASE_1"/>
    <property type="match status" value="1"/>
</dbReference>
<evidence type="ECO:0000256" key="10">
    <source>
        <dbReference type="PIRSR" id="PIRSR611150-1"/>
    </source>
</evidence>
<keyword evidence="8 11" id="KW-1015">Disulfide bond</keyword>
<comment type="subcellular location">
    <subcellularLocation>
        <location evidence="1 12">Secreted</location>
    </subcellularLocation>
</comment>
<dbReference type="STRING" id="1073089.A0A1L9RN22"/>
<feature type="active site" evidence="10">
    <location>
        <position position="172"/>
    </location>
</feature>
<dbReference type="GO" id="GO:0005576">
    <property type="term" value="C:extracellular region"/>
    <property type="evidence" value="ECO:0007669"/>
    <property type="project" value="UniProtKB-SubCell"/>
</dbReference>
<evidence type="ECO:0000256" key="6">
    <source>
        <dbReference type="ARBA" id="ARBA00022729"/>
    </source>
</evidence>
<evidence type="ECO:0000256" key="1">
    <source>
        <dbReference type="ARBA" id="ARBA00004613"/>
    </source>
</evidence>
<evidence type="ECO:0000256" key="4">
    <source>
        <dbReference type="ARBA" id="ARBA00022487"/>
    </source>
</evidence>
<evidence type="ECO:0000256" key="3">
    <source>
        <dbReference type="ARBA" id="ARBA00013095"/>
    </source>
</evidence>
<dbReference type="RefSeq" id="XP_040689903.1">
    <property type="nucleotide sequence ID" value="XM_040839547.1"/>
</dbReference>
<dbReference type="PANTHER" id="PTHR48250">
    <property type="entry name" value="CUTINASE 2-RELATED"/>
    <property type="match status" value="1"/>
</dbReference>
<dbReference type="InterPro" id="IPR029058">
    <property type="entry name" value="AB_hydrolase_fold"/>
</dbReference>
<dbReference type="PRINTS" id="PR00129">
    <property type="entry name" value="CUTINASE"/>
</dbReference>
<evidence type="ECO:0000256" key="2">
    <source>
        <dbReference type="ARBA" id="ARBA00007534"/>
    </source>
</evidence>
<evidence type="ECO:0000256" key="12">
    <source>
        <dbReference type="RuleBase" id="RU361263"/>
    </source>
</evidence>
<protein>
    <recommendedName>
        <fullName evidence="3 12">Cutinase</fullName>
        <ecNumber evidence="3 12">3.1.1.74</ecNumber>
    </recommendedName>
</protein>
<keyword evidence="7 12" id="KW-0378">Hydrolase</keyword>
<dbReference type="InterPro" id="IPR000675">
    <property type="entry name" value="Cutinase/axe"/>
</dbReference>
<feature type="disulfide bond" evidence="11">
    <location>
        <begin position="28"/>
        <end position="106"/>
    </location>
</feature>
<keyword evidence="5 12" id="KW-0964">Secreted</keyword>
<organism evidence="13 14">
    <name type="scientific">Aspergillus wentii DTO 134E9</name>
    <dbReference type="NCBI Taxonomy" id="1073089"/>
    <lineage>
        <taxon>Eukaryota</taxon>
        <taxon>Fungi</taxon>
        <taxon>Dikarya</taxon>
        <taxon>Ascomycota</taxon>
        <taxon>Pezizomycotina</taxon>
        <taxon>Eurotiomycetes</taxon>
        <taxon>Eurotiomycetidae</taxon>
        <taxon>Eurotiales</taxon>
        <taxon>Aspergillaceae</taxon>
        <taxon>Aspergillus</taxon>
        <taxon>Aspergillus subgen. Cremei</taxon>
    </lineage>
</organism>
<feature type="active site" description="Proton donor/acceptor" evidence="10">
    <location>
        <position position="185"/>
    </location>
</feature>